<dbReference type="Gene3D" id="3.40.1390.10">
    <property type="entry name" value="MurE/MurF, N-terminal domain"/>
    <property type="match status" value="1"/>
</dbReference>
<dbReference type="PANTHER" id="PTHR43024:SF1">
    <property type="entry name" value="UDP-N-ACETYLMURAMOYL-TRIPEPTIDE--D-ALANYL-D-ALANINE LIGASE"/>
    <property type="match status" value="1"/>
</dbReference>
<feature type="domain" description="Mur ligase central" evidence="14">
    <location>
        <begin position="111"/>
        <end position="295"/>
    </location>
</feature>
<dbReference type="GO" id="GO:0047480">
    <property type="term" value="F:UDP-N-acetylmuramoyl-tripeptide-D-alanyl-D-alanine ligase activity"/>
    <property type="evidence" value="ECO:0007669"/>
    <property type="project" value="UniProtKB-UniRule"/>
</dbReference>
<evidence type="ECO:0000256" key="2">
    <source>
        <dbReference type="ARBA" id="ARBA00022598"/>
    </source>
</evidence>
<dbReference type="SUPFAM" id="SSF53244">
    <property type="entry name" value="MurD-like peptide ligases, peptide-binding domain"/>
    <property type="match status" value="1"/>
</dbReference>
<keyword evidence="4 10" id="KW-0547">Nucleotide-binding</keyword>
<dbReference type="Pfam" id="PF08245">
    <property type="entry name" value="Mur_ligase_M"/>
    <property type="match status" value="1"/>
</dbReference>
<dbReference type="GO" id="GO:0008360">
    <property type="term" value="P:regulation of cell shape"/>
    <property type="evidence" value="ECO:0007669"/>
    <property type="project" value="UniProtKB-KW"/>
</dbReference>
<evidence type="ECO:0000256" key="8">
    <source>
        <dbReference type="ARBA" id="ARBA00023306"/>
    </source>
</evidence>
<reference evidence="15" key="1">
    <citation type="journal article" date="2021" name="PeerJ">
        <title>Extensive microbial diversity within the chicken gut microbiome revealed by metagenomics and culture.</title>
        <authorList>
            <person name="Gilroy R."/>
            <person name="Ravi A."/>
            <person name="Getino M."/>
            <person name="Pursley I."/>
            <person name="Horton D.L."/>
            <person name="Alikhan N.F."/>
            <person name="Baker D."/>
            <person name="Gharbi K."/>
            <person name="Hall N."/>
            <person name="Watson M."/>
            <person name="Adriaenssens E.M."/>
            <person name="Foster-Nyarko E."/>
            <person name="Jarju S."/>
            <person name="Secka A."/>
            <person name="Antonio M."/>
            <person name="Oren A."/>
            <person name="Chaudhuri R.R."/>
            <person name="La Ragione R."/>
            <person name="Hildebrand F."/>
            <person name="Pallen M.J."/>
        </authorList>
    </citation>
    <scope>NUCLEOTIDE SEQUENCE</scope>
    <source>
        <strain evidence="15">ChiBcec18-1249</strain>
    </source>
</reference>
<evidence type="ECO:0000256" key="1">
    <source>
        <dbReference type="ARBA" id="ARBA00022490"/>
    </source>
</evidence>
<keyword evidence="7 10" id="KW-0573">Peptidoglycan synthesis</keyword>
<dbReference type="InterPro" id="IPR000713">
    <property type="entry name" value="Mur_ligase_N"/>
</dbReference>
<dbReference type="InterPro" id="IPR013221">
    <property type="entry name" value="Mur_ligase_cen"/>
</dbReference>
<dbReference type="SUPFAM" id="SSF63418">
    <property type="entry name" value="MurE/MurF N-terminal domain"/>
    <property type="match status" value="1"/>
</dbReference>
<dbReference type="HAMAP" id="MF_02019">
    <property type="entry name" value="MurF"/>
    <property type="match status" value="1"/>
</dbReference>
<dbReference type="Pfam" id="PF02875">
    <property type="entry name" value="Mur_ligase_C"/>
    <property type="match status" value="1"/>
</dbReference>
<dbReference type="GO" id="GO:0005524">
    <property type="term" value="F:ATP binding"/>
    <property type="evidence" value="ECO:0007669"/>
    <property type="project" value="UniProtKB-UniRule"/>
</dbReference>
<dbReference type="GO" id="GO:0071555">
    <property type="term" value="P:cell wall organization"/>
    <property type="evidence" value="ECO:0007669"/>
    <property type="project" value="UniProtKB-KW"/>
</dbReference>
<protein>
    <recommendedName>
        <fullName evidence="10 11">UDP-N-acetylmuramoyl-tripeptide--D-alanyl-D-alanine ligase</fullName>
        <ecNumber evidence="10 11">6.3.2.10</ecNumber>
    </recommendedName>
    <alternativeName>
        <fullName evidence="10">D-alanyl-D-alanine-adding enzyme</fullName>
    </alternativeName>
</protein>
<dbReference type="SUPFAM" id="SSF53623">
    <property type="entry name" value="MurD-like peptide ligases, catalytic domain"/>
    <property type="match status" value="1"/>
</dbReference>
<dbReference type="GO" id="GO:0051301">
    <property type="term" value="P:cell division"/>
    <property type="evidence" value="ECO:0007669"/>
    <property type="project" value="UniProtKB-KW"/>
</dbReference>
<evidence type="ECO:0000256" key="11">
    <source>
        <dbReference type="RuleBase" id="RU004136"/>
    </source>
</evidence>
<evidence type="ECO:0000259" key="14">
    <source>
        <dbReference type="Pfam" id="PF08245"/>
    </source>
</evidence>
<comment type="caution">
    <text evidence="15">The sequence shown here is derived from an EMBL/GenBank/DDBJ whole genome shotgun (WGS) entry which is preliminary data.</text>
</comment>
<feature type="domain" description="Mur ligase N-terminal catalytic" evidence="12">
    <location>
        <begin position="27"/>
        <end position="101"/>
    </location>
</feature>
<keyword evidence="2 10" id="KW-0436">Ligase</keyword>
<proteinExistence type="inferred from homology"/>
<dbReference type="InterPro" id="IPR051046">
    <property type="entry name" value="MurCDEF_CellWall_CoF430Synth"/>
</dbReference>
<comment type="subcellular location">
    <subcellularLocation>
        <location evidence="10 11">Cytoplasm</location>
    </subcellularLocation>
</comment>
<gene>
    <name evidence="10" type="primary">murF</name>
    <name evidence="15" type="ORF">H9787_05345</name>
</gene>
<evidence type="ECO:0000256" key="4">
    <source>
        <dbReference type="ARBA" id="ARBA00022741"/>
    </source>
</evidence>
<evidence type="ECO:0000259" key="13">
    <source>
        <dbReference type="Pfam" id="PF02875"/>
    </source>
</evidence>
<evidence type="ECO:0000256" key="9">
    <source>
        <dbReference type="ARBA" id="ARBA00023316"/>
    </source>
</evidence>
<evidence type="ECO:0000256" key="7">
    <source>
        <dbReference type="ARBA" id="ARBA00022984"/>
    </source>
</evidence>
<dbReference type="Pfam" id="PF01225">
    <property type="entry name" value="Mur_ligase"/>
    <property type="match status" value="1"/>
</dbReference>
<dbReference type="NCBIfam" id="TIGR01143">
    <property type="entry name" value="murF"/>
    <property type="match status" value="1"/>
</dbReference>
<keyword evidence="9 10" id="KW-0961">Cell wall biogenesis/degradation</keyword>
<dbReference type="Gene3D" id="3.40.1190.10">
    <property type="entry name" value="Mur-like, catalytic domain"/>
    <property type="match status" value="1"/>
</dbReference>
<evidence type="ECO:0000256" key="10">
    <source>
        <dbReference type="HAMAP-Rule" id="MF_02019"/>
    </source>
</evidence>
<evidence type="ECO:0000313" key="16">
    <source>
        <dbReference type="Proteomes" id="UP000823824"/>
    </source>
</evidence>
<dbReference type="Proteomes" id="UP000823824">
    <property type="component" value="Unassembled WGS sequence"/>
</dbReference>
<evidence type="ECO:0000256" key="6">
    <source>
        <dbReference type="ARBA" id="ARBA00022960"/>
    </source>
</evidence>
<feature type="binding site" evidence="10">
    <location>
        <begin position="113"/>
        <end position="119"/>
    </location>
    <ligand>
        <name>ATP</name>
        <dbReference type="ChEBI" id="CHEBI:30616"/>
    </ligand>
</feature>
<dbReference type="InterPro" id="IPR036565">
    <property type="entry name" value="Mur-like_cat_sf"/>
</dbReference>
<dbReference type="PANTHER" id="PTHR43024">
    <property type="entry name" value="UDP-N-ACETYLMURAMOYL-TRIPEPTIDE--D-ALANYL-D-ALANINE LIGASE"/>
    <property type="match status" value="1"/>
</dbReference>
<dbReference type="GO" id="GO:0005737">
    <property type="term" value="C:cytoplasm"/>
    <property type="evidence" value="ECO:0007669"/>
    <property type="project" value="UniProtKB-SubCell"/>
</dbReference>
<dbReference type="AlphaFoldDB" id="A0A9D2RRL8"/>
<dbReference type="InterPro" id="IPR036615">
    <property type="entry name" value="Mur_ligase_C_dom_sf"/>
</dbReference>
<dbReference type="EMBL" id="DWZJ01000044">
    <property type="protein sequence ID" value="HJB13118.1"/>
    <property type="molecule type" value="Genomic_DNA"/>
</dbReference>
<dbReference type="InterPro" id="IPR035911">
    <property type="entry name" value="MurE/MurF_N"/>
</dbReference>
<feature type="domain" description="Mur ligase C-terminal" evidence="13">
    <location>
        <begin position="319"/>
        <end position="440"/>
    </location>
</feature>
<evidence type="ECO:0000313" key="15">
    <source>
        <dbReference type="EMBL" id="HJB13118.1"/>
    </source>
</evidence>
<evidence type="ECO:0000256" key="5">
    <source>
        <dbReference type="ARBA" id="ARBA00022840"/>
    </source>
</evidence>
<comment type="catalytic activity">
    <reaction evidence="10 11">
        <text>D-alanyl-D-alanine + UDP-N-acetyl-alpha-D-muramoyl-L-alanyl-gamma-D-glutamyl-meso-2,6-diaminopimelate + ATP = UDP-N-acetyl-alpha-D-muramoyl-L-alanyl-gamma-D-glutamyl-meso-2,6-diaminopimeloyl-D-alanyl-D-alanine + ADP + phosphate + H(+)</text>
        <dbReference type="Rhea" id="RHEA:28374"/>
        <dbReference type="ChEBI" id="CHEBI:15378"/>
        <dbReference type="ChEBI" id="CHEBI:30616"/>
        <dbReference type="ChEBI" id="CHEBI:43474"/>
        <dbReference type="ChEBI" id="CHEBI:57822"/>
        <dbReference type="ChEBI" id="CHEBI:61386"/>
        <dbReference type="ChEBI" id="CHEBI:83905"/>
        <dbReference type="ChEBI" id="CHEBI:456216"/>
        <dbReference type="EC" id="6.3.2.10"/>
    </reaction>
</comment>
<accession>A0A9D2RRL8</accession>
<keyword evidence="6 10" id="KW-0133">Cell shape</keyword>
<dbReference type="Gene3D" id="3.90.190.20">
    <property type="entry name" value="Mur ligase, C-terminal domain"/>
    <property type="match status" value="1"/>
</dbReference>
<keyword evidence="5 10" id="KW-0067">ATP-binding</keyword>
<sequence>MQPMTIPEIVSAVGGIRLDAGAEPAPVTAVCTDSRKIAPGCLFLPIVGERFDGHDFIGKALDAGAAGCLCARAPETLRPGKFYIQVADTRLALRDLASAYRDRFHIPFVQVTGSVGKTTTKEMLAAVLGAKLRVLKTPENFNNDIGTPLTLLGLGPEHQAAVIETGMNHFGEIRYLGEMVRPDIAVISNIGDAHIEHLGSREGILKAKSEIFENLKPEGLAVLNGDDALLNTLDLPFRTVRCGRSEHCAVRVTDMTDHGVAGITCTIVSPRDTYHLTIPAPGEHMAYCAAIAVAVGEELGLDRDSIVRGAASYEPAGSRMRVLHLRDGRLVLDDCYNANPQSVTAALEILAKTECGRKVAVLGDMWELGGLTDQAHYNMGALAAMLGIDEVVAIGHKAEKIADGAAQSGGSVTHFATKEEAVRTLTGQLGPDTAMLVKASHAMHFGWIVEQLRQTYDRDSSK</sequence>
<dbReference type="InterPro" id="IPR004101">
    <property type="entry name" value="Mur_ligase_C"/>
</dbReference>
<name>A0A9D2RRL8_9FIRM</name>
<dbReference type="GO" id="GO:0009252">
    <property type="term" value="P:peptidoglycan biosynthetic process"/>
    <property type="evidence" value="ECO:0007669"/>
    <property type="project" value="UniProtKB-UniRule"/>
</dbReference>
<comment type="pathway">
    <text evidence="10 11">Cell wall biogenesis; peptidoglycan biosynthesis.</text>
</comment>
<reference evidence="15" key="2">
    <citation type="submission" date="2021-04" db="EMBL/GenBank/DDBJ databases">
        <authorList>
            <person name="Gilroy R."/>
        </authorList>
    </citation>
    <scope>NUCLEOTIDE SEQUENCE</scope>
    <source>
        <strain evidence="15">ChiBcec18-1249</strain>
    </source>
</reference>
<dbReference type="InterPro" id="IPR005863">
    <property type="entry name" value="UDP-N-AcMur_synth"/>
</dbReference>
<comment type="similarity">
    <text evidence="10">Belongs to the MurCDEF family. MurF subfamily.</text>
</comment>
<keyword evidence="1 10" id="KW-0963">Cytoplasm</keyword>
<evidence type="ECO:0000256" key="3">
    <source>
        <dbReference type="ARBA" id="ARBA00022618"/>
    </source>
</evidence>
<evidence type="ECO:0000259" key="12">
    <source>
        <dbReference type="Pfam" id="PF01225"/>
    </source>
</evidence>
<comment type="function">
    <text evidence="10 11">Involved in cell wall formation. Catalyzes the final step in the synthesis of UDP-N-acetylmuramoyl-pentapeptide, the precursor of murein.</text>
</comment>
<keyword evidence="3 10" id="KW-0132">Cell division</keyword>
<keyword evidence="8 10" id="KW-0131">Cell cycle</keyword>
<dbReference type="EC" id="6.3.2.10" evidence="10 11"/>
<organism evidence="15 16">
    <name type="scientific">Candidatus Oscillibacter excrementigallinarum</name>
    <dbReference type="NCBI Taxonomy" id="2838716"/>
    <lineage>
        <taxon>Bacteria</taxon>
        <taxon>Bacillati</taxon>
        <taxon>Bacillota</taxon>
        <taxon>Clostridia</taxon>
        <taxon>Eubacteriales</taxon>
        <taxon>Oscillospiraceae</taxon>
        <taxon>Oscillibacter</taxon>
    </lineage>
</organism>